<keyword evidence="3" id="KW-1185">Reference proteome</keyword>
<evidence type="ECO:0000313" key="3">
    <source>
        <dbReference type="Proteomes" id="UP001165122"/>
    </source>
</evidence>
<accession>A0A9W7CDC4</accession>
<dbReference type="AlphaFoldDB" id="A0A9W7CDC4"/>
<feature type="transmembrane region" description="Helical" evidence="1">
    <location>
        <begin position="32"/>
        <end position="54"/>
    </location>
</feature>
<reference evidence="3" key="1">
    <citation type="journal article" date="2023" name="Commun. Biol.">
        <title>Genome analysis of Parmales, the sister group of diatoms, reveals the evolutionary specialization of diatoms from phago-mixotrophs to photoautotrophs.</title>
        <authorList>
            <person name="Ban H."/>
            <person name="Sato S."/>
            <person name="Yoshikawa S."/>
            <person name="Yamada K."/>
            <person name="Nakamura Y."/>
            <person name="Ichinomiya M."/>
            <person name="Sato N."/>
            <person name="Blanc-Mathieu R."/>
            <person name="Endo H."/>
            <person name="Kuwata A."/>
            <person name="Ogata H."/>
        </authorList>
    </citation>
    <scope>NUCLEOTIDE SEQUENCE [LARGE SCALE GENOMIC DNA]</scope>
    <source>
        <strain evidence="3">NIES 3700</strain>
    </source>
</reference>
<name>A0A9W7CDC4_9STRA</name>
<organism evidence="2 3">
    <name type="scientific">Triparma laevis f. longispina</name>
    <dbReference type="NCBI Taxonomy" id="1714387"/>
    <lineage>
        <taxon>Eukaryota</taxon>
        <taxon>Sar</taxon>
        <taxon>Stramenopiles</taxon>
        <taxon>Ochrophyta</taxon>
        <taxon>Bolidophyceae</taxon>
        <taxon>Parmales</taxon>
        <taxon>Triparmaceae</taxon>
        <taxon>Triparma</taxon>
    </lineage>
</organism>
<evidence type="ECO:0000313" key="2">
    <source>
        <dbReference type="EMBL" id="GMI04101.1"/>
    </source>
</evidence>
<dbReference type="EMBL" id="BRXW01000068">
    <property type="protein sequence ID" value="GMI04101.1"/>
    <property type="molecule type" value="Genomic_DNA"/>
</dbReference>
<feature type="transmembrane region" description="Helical" evidence="1">
    <location>
        <begin position="101"/>
        <end position="121"/>
    </location>
</feature>
<dbReference type="Proteomes" id="UP001165122">
    <property type="component" value="Unassembled WGS sequence"/>
</dbReference>
<keyword evidence="1" id="KW-0472">Membrane</keyword>
<feature type="transmembrane region" description="Helical" evidence="1">
    <location>
        <begin position="127"/>
        <end position="148"/>
    </location>
</feature>
<keyword evidence="1" id="KW-0812">Transmembrane</keyword>
<feature type="transmembrane region" description="Helical" evidence="1">
    <location>
        <begin position="66"/>
        <end position="89"/>
    </location>
</feature>
<keyword evidence="1" id="KW-1133">Transmembrane helix</keyword>
<proteinExistence type="predicted"/>
<evidence type="ECO:0000256" key="1">
    <source>
        <dbReference type="SAM" id="Phobius"/>
    </source>
</evidence>
<sequence>MTNHQVAPDLPQQVKYSFTTKFFKVKQKYMSFANLVLYFSACLSFIDLLFDIIMVHEYNKSNQKTFANATAALIRVSIGLQLIVAFASHSKQGTFVVLREMLYVVTLVKPATIIQVMAVVAGQQSTVAFLSLISSVLTAAFISTSISIEEDVSKECRKHAPHFYGLVPLESILKSVTVCFLVLFTCTCQLSAKAFACALCNAESSLILIVCLTTDITIIHLI</sequence>
<protein>
    <submittedName>
        <fullName evidence="2">Uncharacterized protein</fullName>
    </submittedName>
</protein>
<gene>
    <name evidence="2" type="ORF">TrLO_g10882</name>
</gene>
<comment type="caution">
    <text evidence="2">The sequence shown here is derived from an EMBL/GenBank/DDBJ whole genome shotgun (WGS) entry which is preliminary data.</text>
</comment>